<accession>A0AAV7P3P0</accession>
<feature type="region of interest" description="Disordered" evidence="1">
    <location>
        <begin position="142"/>
        <end position="172"/>
    </location>
</feature>
<sequence>MGLHPPRVILAWRGGARRTPWPLCPSSGAGPHGRPAPETARVPVSVPRGRCGDREVRGRFAARLLRGAGAVQRTTWPLCLWRRGAAWPHGSSGGAWPPCPLPLAARGRMAARRLRRRMASLPSYGRGRSPLGCIAFHAERGAAEGGAEARPGEPTPPATEIGRVGQCQRASN</sequence>
<protein>
    <submittedName>
        <fullName evidence="2">Uncharacterized protein</fullName>
    </submittedName>
</protein>
<reference evidence="2" key="1">
    <citation type="journal article" date="2022" name="bioRxiv">
        <title>Sequencing and chromosome-scale assembly of the giantPleurodeles waltlgenome.</title>
        <authorList>
            <person name="Brown T."/>
            <person name="Elewa A."/>
            <person name="Iarovenko S."/>
            <person name="Subramanian E."/>
            <person name="Araus A.J."/>
            <person name="Petzold A."/>
            <person name="Susuki M."/>
            <person name="Suzuki K.-i.T."/>
            <person name="Hayashi T."/>
            <person name="Toyoda A."/>
            <person name="Oliveira C."/>
            <person name="Osipova E."/>
            <person name="Leigh N.D."/>
            <person name="Simon A."/>
            <person name="Yun M.H."/>
        </authorList>
    </citation>
    <scope>NUCLEOTIDE SEQUENCE</scope>
    <source>
        <strain evidence="2">20211129_DDA</strain>
        <tissue evidence="2">Liver</tissue>
    </source>
</reference>
<feature type="region of interest" description="Disordered" evidence="1">
    <location>
        <begin position="25"/>
        <end position="47"/>
    </location>
</feature>
<evidence type="ECO:0000256" key="1">
    <source>
        <dbReference type="SAM" id="MobiDB-lite"/>
    </source>
</evidence>
<name>A0AAV7P3P0_PLEWA</name>
<dbReference type="Proteomes" id="UP001066276">
    <property type="component" value="Chromosome 8"/>
</dbReference>
<proteinExistence type="predicted"/>
<evidence type="ECO:0000313" key="3">
    <source>
        <dbReference type="Proteomes" id="UP001066276"/>
    </source>
</evidence>
<dbReference type="EMBL" id="JANPWB010000012">
    <property type="protein sequence ID" value="KAJ1121459.1"/>
    <property type="molecule type" value="Genomic_DNA"/>
</dbReference>
<comment type="caution">
    <text evidence="2">The sequence shown here is derived from an EMBL/GenBank/DDBJ whole genome shotgun (WGS) entry which is preliminary data.</text>
</comment>
<gene>
    <name evidence="2" type="ORF">NDU88_009567</name>
</gene>
<evidence type="ECO:0000313" key="2">
    <source>
        <dbReference type="EMBL" id="KAJ1121459.1"/>
    </source>
</evidence>
<organism evidence="2 3">
    <name type="scientific">Pleurodeles waltl</name>
    <name type="common">Iberian ribbed newt</name>
    <dbReference type="NCBI Taxonomy" id="8319"/>
    <lineage>
        <taxon>Eukaryota</taxon>
        <taxon>Metazoa</taxon>
        <taxon>Chordata</taxon>
        <taxon>Craniata</taxon>
        <taxon>Vertebrata</taxon>
        <taxon>Euteleostomi</taxon>
        <taxon>Amphibia</taxon>
        <taxon>Batrachia</taxon>
        <taxon>Caudata</taxon>
        <taxon>Salamandroidea</taxon>
        <taxon>Salamandridae</taxon>
        <taxon>Pleurodelinae</taxon>
        <taxon>Pleurodeles</taxon>
    </lineage>
</organism>
<keyword evidence="3" id="KW-1185">Reference proteome</keyword>
<dbReference type="AlphaFoldDB" id="A0AAV7P3P0"/>